<organism evidence="3 4">
    <name type="scientific">Trapa natans</name>
    <name type="common">Water chestnut</name>
    <dbReference type="NCBI Taxonomy" id="22666"/>
    <lineage>
        <taxon>Eukaryota</taxon>
        <taxon>Viridiplantae</taxon>
        <taxon>Streptophyta</taxon>
        <taxon>Embryophyta</taxon>
        <taxon>Tracheophyta</taxon>
        <taxon>Spermatophyta</taxon>
        <taxon>Magnoliopsida</taxon>
        <taxon>eudicotyledons</taxon>
        <taxon>Gunneridae</taxon>
        <taxon>Pentapetalae</taxon>
        <taxon>rosids</taxon>
        <taxon>malvids</taxon>
        <taxon>Myrtales</taxon>
        <taxon>Lythraceae</taxon>
        <taxon>Trapa</taxon>
    </lineage>
</organism>
<feature type="region of interest" description="Disordered" evidence="1">
    <location>
        <begin position="277"/>
        <end position="322"/>
    </location>
</feature>
<gene>
    <name evidence="3" type="ORF">SAY86_024474</name>
</gene>
<feature type="transmembrane region" description="Helical" evidence="2">
    <location>
        <begin position="44"/>
        <end position="61"/>
    </location>
</feature>
<dbReference type="Proteomes" id="UP001346149">
    <property type="component" value="Unassembled WGS sequence"/>
</dbReference>
<evidence type="ECO:0000313" key="3">
    <source>
        <dbReference type="EMBL" id="KAK4799109.1"/>
    </source>
</evidence>
<dbReference type="PANTHER" id="PTHR36760:SF1">
    <property type="entry name" value="ACIDIC LEUCINE-RICH NUCLEAR PHOSPHOPROTEIN 32 FAMILY B PROTEIN"/>
    <property type="match status" value="1"/>
</dbReference>
<feature type="compositionally biased region" description="Acidic residues" evidence="1">
    <location>
        <begin position="304"/>
        <end position="320"/>
    </location>
</feature>
<proteinExistence type="predicted"/>
<dbReference type="EMBL" id="JAXQNO010000004">
    <property type="protein sequence ID" value="KAK4799109.1"/>
    <property type="molecule type" value="Genomic_DNA"/>
</dbReference>
<keyword evidence="2" id="KW-0812">Transmembrane</keyword>
<comment type="caution">
    <text evidence="3">The sequence shown here is derived from an EMBL/GenBank/DDBJ whole genome shotgun (WGS) entry which is preliminary data.</text>
</comment>
<dbReference type="PANTHER" id="PTHR36760">
    <property type="entry name" value="ACIDIC LEUCINE-RICH NUCLEAR PHOSPHOPROTEIN 32 FAMILY B PROTEIN"/>
    <property type="match status" value="1"/>
</dbReference>
<keyword evidence="2" id="KW-0472">Membrane</keyword>
<reference evidence="3 4" key="1">
    <citation type="journal article" date="2023" name="Hortic Res">
        <title>Pangenome of water caltrop reveals structural variations and asymmetric subgenome divergence after allopolyploidization.</title>
        <authorList>
            <person name="Zhang X."/>
            <person name="Chen Y."/>
            <person name="Wang L."/>
            <person name="Yuan Y."/>
            <person name="Fang M."/>
            <person name="Shi L."/>
            <person name="Lu R."/>
            <person name="Comes H.P."/>
            <person name="Ma Y."/>
            <person name="Chen Y."/>
            <person name="Huang G."/>
            <person name="Zhou Y."/>
            <person name="Zheng Z."/>
            <person name="Qiu Y."/>
        </authorList>
    </citation>
    <scope>NUCLEOTIDE SEQUENCE [LARGE SCALE GENOMIC DNA]</scope>
    <source>
        <strain evidence="3">F231</strain>
    </source>
</reference>
<sequence>MEMPDLPTSSAENKTQFSNYLLIPFFVLLSSLILSHPLCFFKLLSFLSPLLTTTFVVLLSTSHRTVLWKQRGNGVGNVDELDLHCPEENDDENEVYKMFFQVPEVGVELGEPQESVDKLLIYEDSGAGECLQKILEEKLDDVNTSKGDDAQVDKTWENLHIAEEIQVKEITEVETGARICHSGPITLGFASGAWRNSRRLSNSLKIPGRSGQVLMEEKAGMYVGGFGSMRQTEKEWKRTLACKLLEDRHGGSDSRISNGERDEEGMDLLWETYEKNENPTYIPQPDHDKNAVKGRKKTELQEEKEQEEDNANDNDNDEEDMSRQQLCCLQALKTSAGKVNLGMMRRLNMAKISRALRGIGWLHHMKKTRKGLR</sequence>
<evidence type="ECO:0000256" key="2">
    <source>
        <dbReference type="SAM" id="Phobius"/>
    </source>
</evidence>
<keyword evidence="4" id="KW-1185">Reference proteome</keyword>
<accession>A0AAN7M6S3</accession>
<feature type="transmembrane region" description="Helical" evidence="2">
    <location>
        <begin position="20"/>
        <end position="38"/>
    </location>
</feature>
<protein>
    <submittedName>
        <fullName evidence="3">Uncharacterized protein</fullName>
    </submittedName>
</protein>
<name>A0AAN7M6S3_TRANT</name>
<evidence type="ECO:0000313" key="4">
    <source>
        <dbReference type="Proteomes" id="UP001346149"/>
    </source>
</evidence>
<evidence type="ECO:0000256" key="1">
    <source>
        <dbReference type="SAM" id="MobiDB-lite"/>
    </source>
</evidence>
<feature type="compositionally biased region" description="Basic and acidic residues" evidence="1">
    <location>
        <begin position="285"/>
        <end position="303"/>
    </location>
</feature>
<keyword evidence="2" id="KW-1133">Transmembrane helix</keyword>
<dbReference type="AlphaFoldDB" id="A0AAN7M6S3"/>